<sequence>MQTHSQQARVMDATRQFSPLETTRLENRSKDFKSFRLHKHVSKTASTIKTVPFCKRTSILHFHKKIKREKLISQLITSKRKSSTQTNIKSHLRPRQTSKQNTSLRNGRGGSTYELKNPFQTP</sequence>
<evidence type="ECO:0000256" key="1">
    <source>
        <dbReference type="SAM" id="MobiDB-lite"/>
    </source>
</evidence>
<evidence type="ECO:0000313" key="2">
    <source>
        <dbReference type="EMBL" id="MED6145834.1"/>
    </source>
</evidence>
<evidence type="ECO:0000313" key="3">
    <source>
        <dbReference type="Proteomes" id="UP001341840"/>
    </source>
</evidence>
<protein>
    <submittedName>
        <fullName evidence="2">Uncharacterized protein</fullName>
    </submittedName>
</protein>
<dbReference type="EMBL" id="JASCZI010090736">
    <property type="protein sequence ID" value="MED6145834.1"/>
    <property type="molecule type" value="Genomic_DNA"/>
</dbReference>
<dbReference type="Proteomes" id="UP001341840">
    <property type="component" value="Unassembled WGS sequence"/>
</dbReference>
<feature type="region of interest" description="Disordered" evidence="1">
    <location>
        <begin position="77"/>
        <end position="122"/>
    </location>
</feature>
<reference evidence="2 3" key="1">
    <citation type="journal article" date="2023" name="Plants (Basel)">
        <title>Bridging the Gap: Combining Genomics and Transcriptomics Approaches to Understand Stylosanthes scabra, an Orphan Legume from the Brazilian Caatinga.</title>
        <authorList>
            <person name="Ferreira-Neto J.R.C."/>
            <person name="da Silva M.D."/>
            <person name="Binneck E."/>
            <person name="de Melo N.F."/>
            <person name="da Silva R.H."/>
            <person name="de Melo A.L.T.M."/>
            <person name="Pandolfi V."/>
            <person name="Bustamante F.O."/>
            <person name="Brasileiro-Vidal A.C."/>
            <person name="Benko-Iseppon A.M."/>
        </authorList>
    </citation>
    <scope>NUCLEOTIDE SEQUENCE [LARGE SCALE GENOMIC DNA]</scope>
    <source>
        <tissue evidence="2">Leaves</tissue>
    </source>
</reference>
<gene>
    <name evidence="2" type="ORF">PIB30_028820</name>
</gene>
<keyword evidence="3" id="KW-1185">Reference proteome</keyword>
<organism evidence="2 3">
    <name type="scientific">Stylosanthes scabra</name>
    <dbReference type="NCBI Taxonomy" id="79078"/>
    <lineage>
        <taxon>Eukaryota</taxon>
        <taxon>Viridiplantae</taxon>
        <taxon>Streptophyta</taxon>
        <taxon>Embryophyta</taxon>
        <taxon>Tracheophyta</taxon>
        <taxon>Spermatophyta</taxon>
        <taxon>Magnoliopsida</taxon>
        <taxon>eudicotyledons</taxon>
        <taxon>Gunneridae</taxon>
        <taxon>Pentapetalae</taxon>
        <taxon>rosids</taxon>
        <taxon>fabids</taxon>
        <taxon>Fabales</taxon>
        <taxon>Fabaceae</taxon>
        <taxon>Papilionoideae</taxon>
        <taxon>50 kb inversion clade</taxon>
        <taxon>dalbergioids sensu lato</taxon>
        <taxon>Dalbergieae</taxon>
        <taxon>Pterocarpus clade</taxon>
        <taxon>Stylosanthes</taxon>
    </lineage>
</organism>
<name>A0ABU6TBV3_9FABA</name>
<accession>A0ABU6TBV3</accession>
<proteinExistence type="predicted"/>
<comment type="caution">
    <text evidence="2">The sequence shown here is derived from an EMBL/GenBank/DDBJ whole genome shotgun (WGS) entry which is preliminary data.</text>
</comment>